<dbReference type="Gene3D" id="2.60.40.2030">
    <property type="match status" value="1"/>
</dbReference>
<keyword evidence="3" id="KW-1185">Reference proteome</keyword>
<accession>A0AAE7BEF5</accession>
<dbReference type="Pfam" id="PF17963">
    <property type="entry name" value="Big_9"/>
    <property type="match status" value="1"/>
</dbReference>
<feature type="compositionally biased region" description="Low complexity" evidence="1">
    <location>
        <begin position="820"/>
        <end position="837"/>
    </location>
</feature>
<evidence type="ECO:0000256" key="1">
    <source>
        <dbReference type="SAM" id="MobiDB-lite"/>
    </source>
</evidence>
<feature type="region of interest" description="Disordered" evidence="1">
    <location>
        <begin position="816"/>
        <end position="838"/>
    </location>
</feature>
<feature type="compositionally biased region" description="Polar residues" evidence="1">
    <location>
        <begin position="1435"/>
        <end position="1452"/>
    </location>
</feature>
<feature type="compositionally biased region" description="Polar residues" evidence="1">
    <location>
        <begin position="495"/>
        <end position="507"/>
    </location>
</feature>
<protein>
    <recommendedName>
        <fullName evidence="4">Calx-beta domain-containing protein</fullName>
    </recommendedName>
</protein>
<feature type="region of interest" description="Disordered" evidence="1">
    <location>
        <begin position="1122"/>
        <end position="1144"/>
    </location>
</feature>
<feature type="region of interest" description="Disordered" evidence="1">
    <location>
        <begin position="1911"/>
        <end position="1932"/>
    </location>
</feature>
<feature type="compositionally biased region" description="Low complexity" evidence="1">
    <location>
        <begin position="2259"/>
        <end position="2274"/>
    </location>
</feature>
<feature type="compositionally biased region" description="Polar residues" evidence="1">
    <location>
        <begin position="1911"/>
        <end position="1925"/>
    </location>
</feature>
<feature type="region of interest" description="Disordered" evidence="1">
    <location>
        <begin position="495"/>
        <end position="515"/>
    </location>
</feature>
<dbReference type="SUPFAM" id="SSF141072">
    <property type="entry name" value="CalX-like"/>
    <property type="match status" value="3"/>
</dbReference>
<gene>
    <name evidence="2" type="ORF">ADFLV_1768</name>
</gene>
<feature type="compositionally biased region" description="Basic and acidic residues" evidence="1">
    <location>
        <begin position="188"/>
        <end position="198"/>
    </location>
</feature>
<feature type="region of interest" description="Disordered" evidence="1">
    <location>
        <begin position="2254"/>
        <end position="2275"/>
    </location>
</feature>
<name>A0AAE7BEF5_9BACT</name>
<sequence>MATIAGSVKSLSSGIFHAKDENGNIRVLQEGDTIYENDTVYGDNGNSSSSKIEILLSGNDVIVLSEGQKQLIDSSLIETAFGTEELFFTREGLDLKADEHNSNADVVSDLRDAEFTNEQKDANDEGAFTDANNSDVTKEETAEGQEEAEDETAPTGEFQARDGNATDIVSDLRNAQFKARTQVFEDKSFFENESKDRLTSPGNIDRPEYTNPPVPTPTPPTPTPQPVVTPPVIETPTVIIGNLSVNDVSSYESEGFLVFTVSLDRSVASPVTFDYVTSPITATNNGIDYTDVRGTITIPAGSRTVTIKVPITDDYVSDNGETMKINISNVVGNANISKPQGIGTILDNPVNNPSNGTPGTPTEPGGYGQEDTVYAIITGATTVNEGNTTTYTVKLVDKDGNAVVVTNPTTVTVKYTNVTTQDGDTEYNNNNTINVTIPANGSSNTFTVESIDDYFADNGEKYNVAITKVDTNEFENVVIGDKNGNNKNVTTTILDNPSTTEQPTIPTDPSNPNNPDDGINYGQEDTVYAIITGATTVNEGNTTTYTVKLVDKDGNAVVVTNPTTVTVKYTNVTTQDGDTEYNNNNTINVTIPANGSSNTFTVESIDDYFADNGEKYNVAITKVDTNEFENVVIGDKNGNNKDVTTTILDDTDNTPNNPNDGVEANHESVIIKLVACDASGNPILEADGKTYKIVNEVNEGDNAKYMALAFEPNSTTFTTETKLSLQGGTVTVDTANGTAVGVTTQTKEDGSEDFILVKDKVVNIGVAFEVVTVDDYISDNNEIYTVSINSGSYTHPTTPIYENVTINNEAVTTTIKDNSNPVDNTTPHNPNDPTNHNQESDKEIVLIKLFAADENGNVIKDGNGNYLLANEAEEGTNANYIAYAFENGTTTFNDSTKLSVQTGTIDISFQNDTATGAPTKTLTDGTQDFNNTPKTSVSIGQSFSTEVFKDLSSESTEKYKVVIDNNSYSGNYESVNIDTTPVTTTIHDEKLFVKIEAITDTTNEGGNLKYKVVIVNKDGEEVKVPAGKTLTVDLSYEGNTSKEATVNEDYTPKTSITIIGGTSYTEFEVTTKDDYYAEGDEGLKITINHIDNSGNAFENIASHTVANGASSDKITTIGTIKDNPAKIDQPDTSTGTDEPTNGNYGEEDTVYAIITGPADVNEGNTTSSYTIKLVDKDGNEVKVTKDTKITVTYNNTTTQDGDTEYNNGNTIEVTIPANNSSNTFTVDTIDDPYKDDGEKFKLTITDIENTGEFENVKIGDKNGDYKDVTTTIHDNSSNQTTESDVDPVKIVLVAVNLLTTTIADITNPDGTLNIDNTNETPEGGNLYYMAVAVDNDGKPLATQGGTVTVNYGTITDGSDKDATAGTDYDNTTVVSTTVGTVFSVNAKDDYYAEGDENFTVKITDLINSPYESPSIDTSNDIVISTIKDNPANVEQPDTGTGNDDPTNGNYGQDDTVYVKITQTPSTIEGGNLVHTITLVDKDGNPVTVPAGQSVTVNLTYTVNSGDFTESDLSTIVKQVVINGGTNHSDFTNVTKDDFTLEGNEIYNVTISSVTQSGAFENVAIHADKTTTGTIKDGITLGTPVNASVDEDDFDVTNANSTITDTQSLGIQKPNNPDNNYSLSFDDTATKIYQGDFASTTDYGLGNLKAGGQTINYQTIGNKIIGYIGADVGNGAVANSNKVFEIVLNKDSDIASGTTTKDSYTYTQYKNIDHPIAGDSADATNDDDLTFEFGFKITDQGQTSNTVTFKVKVNDSLPINVDRDVEVNEDNSLNIVISPESFKDGEIQIRVNGDGTTYTTLSDGQTKIVTDPNDSTKEIGTLTNNGDGTVTFTPVEDYSNYNAKPWFEYAVSDFDGDTAAGRVNIEVKPVADAPTITVNDVTSYEDASTYNDTNTGNQAEGENKIPLGLITPTLSKDQTDKNSGTGDNPERNGEITLTFTNGNNVDGAKIFSGTDEIATIDSANQTLKIVILTDDKSGVDYSYHHKDVQLGASNTLYLTKAEYESLQIQHAEDNDTDIKIKIDVTSYEVDDSGIPLDTATYGSQVENETTANMTVKINPVTDGFTLNWDGTINSQVQSVDTGTKTIVFNNIQEYNPNPQSGSVIDTSIDLKALLTNTSGTSSVGGTDTSLDLDGSEKRSYTIKLTAGTNTELPEYIYITIGDKTDVKVYKDVNDEYTIDFDDNANKTADPDFSMKFPDYWSGKVTGTITLTSQDKGVDSTDTAGIEESDSVNFEVTVEPVAQLATIQVAQSVGYEDAGRDNGNSSNPNDSINNPSAGIALNIKVSSDDKDGSETFNVKIEDIPDGSVLYVFDKSLNSGTGDWVLVDKDFVSSGNITVTQNSGKYTIEINDYQNDKLSKFIPAHNDDTDYTLKVSSQTVDNNGTTEVTSAWTATKNIDVIVKNIADAPVGINLNTNINVNEDNQLNLKDIYTTPANLASSDASEELTVKIALPTGFTVDTGSPYYIEDGMYVVKASDIIAGKIKIIVPENFSGSASFDLTYVTTEKAGENDSKTWDTQTINIFVNPVVDDVSVTNSSTIYEDADGSANKINIAPSLTDTDGSETITTVKILASDVPSGYELYLDSAMTQSITSTLSGGYYILTPEQADSIYAKNTTVNDADSTDNFDLTVVYTVKDTATGTADVTADFTHTHTVNVQAVTDAPSLIVGTITKESGNVTITDTNVSVTTENSEFKVPVTTTSSDTDGSETVQKIVITGVPMGVEVIGATYYGYSGSEHNGIWVISNPADNTLDTDGALQDITFKVNQGADFDSRDITITTYTQDVNAEIKSASQTIHIEKTYTPGTQPGTPADLELAVQAANITEDTEFNLAEALVVGGTDGNGGAVITISDIPDGSTITGYDYSYEEGGKTYYVVVGSGNAADMNTQLSNVKITTPKDMNSFQEGSLQGDFTFTANIATYYNGAFDKGNTVSSTQTILPLTDEMTISVNADNINEDGTSNLSITLSNPNDRTKTELIGNSITIKVTENWLDSNANGEGTKGTLTDSSGKYNITDNGDGTFTITPKSGVAAFTVDTPIEGLVYTPATNRDGNVTFEVSVQNKETGSSVTLDSKGSTTISVTPIIDVELNASVVTATGVEDVAVTVGSTTLANPVKLEITAGTFTDGSEKVGNIILDEVPNGFTVWYKVGSELVMATNIGVTNGTFDLTPNIDTDTNVTRNKWLIPASSDGSMPEVYINAPSNWSGDFDFITKFTISEENLSTSTPVAVNVTGHINAVADGVTIDPTMTFGDAYSWVSLNLNANMKDTDGSETMSLELTGLDESAQFRYNGTANGTAIDVSWDESGSKWTIEGIAFDQINNIELLHDKSVNGVSVTAKTVDTDGTNTDESDSSLAKTFDLKLSDVSGNFTLDSGVSLDFDKIADLSSNSTLKNINTIDLSQSGENKLENITLQDVLNMTDSSNTLKITGTNEDKVSFSDSGWSKTAGSGTDSGFDIYTNTNDNSVQVKVEQNIQDQII</sequence>
<feature type="compositionally biased region" description="Acidic residues" evidence="1">
    <location>
        <begin position="142"/>
        <end position="152"/>
    </location>
</feature>
<dbReference type="RefSeq" id="WP_129010579.1">
    <property type="nucleotide sequence ID" value="NZ_CP053835.1"/>
</dbReference>
<evidence type="ECO:0008006" key="4">
    <source>
        <dbReference type="Google" id="ProtNLM"/>
    </source>
</evidence>
<dbReference type="InterPro" id="IPR038081">
    <property type="entry name" value="CalX-like_sf"/>
</dbReference>
<organism evidence="2 3">
    <name type="scientific">Arcobacter defluvii</name>
    <dbReference type="NCBI Taxonomy" id="873191"/>
    <lineage>
        <taxon>Bacteria</taxon>
        <taxon>Pseudomonadati</taxon>
        <taxon>Campylobacterota</taxon>
        <taxon>Epsilonproteobacteria</taxon>
        <taxon>Campylobacterales</taxon>
        <taxon>Arcobacteraceae</taxon>
        <taxon>Arcobacter</taxon>
    </lineage>
</organism>
<feature type="region of interest" description="Disordered" evidence="1">
    <location>
        <begin position="117"/>
        <end position="163"/>
    </location>
</feature>
<dbReference type="Proteomes" id="UP000503313">
    <property type="component" value="Chromosome"/>
</dbReference>
<dbReference type="EMBL" id="CP053835">
    <property type="protein sequence ID" value="QKF77786.1"/>
    <property type="molecule type" value="Genomic_DNA"/>
</dbReference>
<feature type="compositionally biased region" description="Polar residues" evidence="1">
    <location>
        <begin position="1130"/>
        <end position="1143"/>
    </location>
</feature>
<dbReference type="KEGG" id="adz:ADFLV_1768"/>
<reference evidence="2 3" key="1">
    <citation type="submission" date="2020-05" db="EMBL/GenBank/DDBJ databases">
        <title>Complete genome sequencing of Campylobacter and Arcobacter type strains.</title>
        <authorList>
            <person name="Miller W.G."/>
            <person name="Yee E."/>
        </authorList>
    </citation>
    <scope>NUCLEOTIDE SEQUENCE [LARGE SCALE GENOMIC DNA]</scope>
    <source>
        <strain evidence="2 3">LMG 25694</strain>
    </source>
</reference>
<feature type="region of interest" description="Disordered" evidence="1">
    <location>
        <begin position="188"/>
        <end position="225"/>
    </location>
</feature>
<evidence type="ECO:0000313" key="3">
    <source>
        <dbReference type="Proteomes" id="UP000503313"/>
    </source>
</evidence>
<feature type="compositionally biased region" description="Pro residues" evidence="1">
    <location>
        <begin position="210"/>
        <end position="225"/>
    </location>
</feature>
<evidence type="ECO:0000313" key="2">
    <source>
        <dbReference type="EMBL" id="QKF77786.1"/>
    </source>
</evidence>
<feature type="region of interest" description="Disordered" evidence="1">
    <location>
        <begin position="1428"/>
        <end position="1452"/>
    </location>
</feature>
<proteinExistence type="predicted"/>